<comment type="caution">
    <text evidence="2">The sequence shown here is derived from an EMBL/GenBank/DDBJ whole genome shotgun (WGS) entry which is preliminary data.</text>
</comment>
<dbReference type="AlphaFoldDB" id="A0A3S5CSB0"/>
<evidence type="ECO:0000313" key="3">
    <source>
        <dbReference type="Proteomes" id="UP000784294"/>
    </source>
</evidence>
<feature type="region of interest" description="Disordered" evidence="1">
    <location>
        <begin position="111"/>
        <end position="135"/>
    </location>
</feature>
<feature type="compositionally biased region" description="Low complexity" evidence="1">
    <location>
        <begin position="761"/>
        <end position="776"/>
    </location>
</feature>
<gene>
    <name evidence="2" type="ORF">PXEA_LOCUS25874</name>
</gene>
<organism evidence="2 3">
    <name type="scientific">Protopolystoma xenopodis</name>
    <dbReference type="NCBI Taxonomy" id="117903"/>
    <lineage>
        <taxon>Eukaryota</taxon>
        <taxon>Metazoa</taxon>
        <taxon>Spiralia</taxon>
        <taxon>Lophotrochozoa</taxon>
        <taxon>Platyhelminthes</taxon>
        <taxon>Monogenea</taxon>
        <taxon>Polyopisthocotylea</taxon>
        <taxon>Polystomatidea</taxon>
        <taxon>Polystomatidae</taxon>
        <taxon>Protopolystoma</taxon>
    </lineage>
</organism>
<sequence>MFVIGRTKAQPVFARNAGACLLDCINLKALSRTSSPVSSESLCCPNPHTCIPSLVIECSQSVDCSHHLYNRHLVPASSLPALPDHAQATLESLITQPHFCAASLGSSAKRTGAADTLQRPAASGGDESSSGDNLCRRFSNLHPPVGTLFSSGSPPLRYFNNVASRQHPQWESNPTVDRLPLRHILTSASRPLNITELQSKSQSHRDAKTSPLKWDYAADLATTVTTTPKSPHAQTVYSGSTAAPGVPTGQHVSGSSAVLSKASAIHKRAFSPHHLRARLDHNYIHTQQHNLQCQWHEERYKHFPRQIESSVAFSDDHGAGGKLGYRVDLSSCKAVNQQHKAAVESNKACDLCVEVSEVTEKISLTWPVTDRCRITGPNDVFQATPGQFGQSVSQASFISSPDPEDEATLPPYPPPSLTSSKQLRSRKTRCSSSGSPTPGPPLPPLPFDHVSGSREHLSSWRLSAPSCCAKASPGAQSLDALQLKTTGCPCSFYPEELESDEGDNNTEGPLPSASVCPASLSPQGGHGLDVICAHNNTEALEVLTNDVFAQPENSGGSLDSKKTKERRPASGFDTDYSHTSISDKGRSPLLLPRSNEMTSSSLSALSPSSSSLNSDSSEATSSEEAETRAFWQRADHSLSLVADQIDNALLDTQVAGGHIHLRMHRLQKACGIEPRSFCQNLVNSGSRPEDLSHSARGLSEARTQQNGLNWCTRRVDMDSAFRVPSCPTLNQSTGLAIHPSEELHCASSCCFSVSRQKSDPLLPTPTSLSPLSQPQSSSPPPQPFSHATLSPHASFKNERQHSASSDFLIIALPVSKQTQNLQDAPRGVRSERLSPSTMAQEYTHSAGEDYFSHIHQSSANVSTPSGNPRKCWLASDIAPKPVDAGCYSKLEKHNENNGSIMVREAASQTDLGSPLQLSFTQYETRNPTGLVDKACSPRQGQSKNYGHCESLYLLESLIAEFPTMK</sequence>
<feature type="region of interest" description="Disordered" evidence="1">
    <location>
        <begin position="392"/>
        <end position="451"/>
    </location>
</feature>
<feature type="compositionally biased region" description="Low complexity" evidence="1">
    <location>
        <begin position="594"/>
        <end position="622"/>
    </location>
</feature>
<dbReference type="EMBL" id="CAAALY010244182">
    <property type="protein sequence ID" value="VEL32434.1"/>
    <property type="molecule type" value="Genomic_DNA"/>
</dbReference>
<feature type="compositionally biased region" description="Low complexity" evidence="1">
    <location>
        <begin position="123"/>
        <end position="132"/>
    </location>
</feature>
<accession>A0A3S5CSB0</accession>
<feature type="compositionally biased region" description="Pro residues" evidence="1">
    <location>
        <begin position="437"/>
        <end position="446"/>
    </location>
</feature>
<evidence type="ECO:0000313" key="2">
    <source>
        <dbReference type="EMBL" id="VEL32434.1"/>
    </source>
</evidence>
<feature type="region of interest" description="Disordered" evidence="1">
    <location>
        <begin position="547"/>
        <end position="628"/>
    </location>
</feature>
<protein>
    <submittedName>
        <fullName evidence="2">Uncharacterized protein</fullName>
    </submittedName>
</protein>
<feature type="compositionally biased region" description="Basic and acidic residues" evidence="1">
    <location>
        <begin position="559"/>
        <end position="568"/>
    </location>
</feature>
<feature type="region of interest" description="Disordered" evidence="1">
    <location>
        <begin position="498"/>
        <end position="518"/>
    </location>
</feature>
<keyword evidence="3" id="KW-1185">Reference proteome</keyword>
<name>A0A3S5CSB0_9PLAT</name>
<feature type="region of interest" description="Disordered" evidence="1">
    <location>
        <begin position="761"/>
        <end position="797"/>
    </location>
</feature>
<evidence type="ECO:0000256" key="1">
    <source>
        <dbReference type="SAM" id="MobiDB-lite"/>
    </source>
</evidence>
<proteinExistence type="predicted"/>
<dbReference type="Proteomes" id="UP000784294">
    <property type="component" value="Unassembled WGS sequence"/>
</dbReference>
<reference evidence="2" key="1">
    <citation type="submission" date="2018-11" db="EMBL/GenBank/DDBJ databases">
        <authorList>
            <consortium name="Pathogen Informatics"/>
        </authorList>
    </citation>
    <scope>NUCLEOTIDE SEQUENCE</scope>
</reference>